<reference evidence="5 6" key="1">
    <citation type="submission" date="2017-08" db="EMBL/GenBank/DDBJ databases">
        <title>Infants hospitalized years apart are colonized by the same room-sourced microbial strains.</title>
        <authorList>
            <person name="Brooks B."/>
            <person name="Olm M.R."/>
            <person name="Firek B.A."/>
            <person name="Baker R."/>
            <person name="Thomas B.C."/>
            <person name="Morowitz M.J."/>
            <person name="Banfield J.F."/>
        </authorList>
    </citation>
    <scope>NUCLEOTIDE SEQUENCE [LARGE SCALE GENOMIC DNA]</scope>
    <source>
        <strain evidence="5">S2_005_003_R2_42</strain>
    </source>
</reference>
<evidence type="ECO:0000256" key="3">
    <source>
        <dbReference type="ARBA" id="ARBA00038493"/>
    </source>
</evidence>
<organism evidence="5 6">
    <name type="scientific">Rhodanobacter denitrificans</name>
    <dbReference type="NCBI Taxonomy" id="666685"/>
    <lineage>
        <taxon>Bacteria</taxon>
        <taxon>Pseudomonadati</taxon>
        <taxon>Pseudomonadota</taxon>
        <taxon>Gammaproteobacteria</taxon>
        <taxon>Lysobacterales</taxon>
        <taxon>Rhodanobacteraceae</taxon>
        <taxon>Rhodanobacter</taxon>
    </lineage>
</organism>
<dbReference type="GO" id="GO:0005737">
    <property type="term" value="C:cytoplasm"/>
    <property type="evidence" value="ECO:0007669"/>
    <property type="project" value="TreeGrafter"/>
</dbReference>
<dbReference type="SUPFAM" id="SSF52317">
    <property type="entry name" value="Class I glutamine amidotransferase-like"/>
    <property type="match status" value="1"/>
</dbReference>
<dbReference type="InterPro" id="IPR002818">
    <property type="entry name" value="DJ-1/PfpI"/>
</dbReference>
<feature type="domain" description="DJ-1/PfpI" evidence="4">
    <location>
        <begin position="101"/>
        <end position="298"/>
    </location>
</feature>
<keyword evidence="1" id="KW-0346">Stress response</keyword>
<comment type="caution">
    <text evidence="5">The sequence shown here is derived from an EMBL/GenBank/DDBJ whole genome shotgun (WGS) entry which is preliminary data.</text>
</comment>
<dbReference type="Gene3D" id="3.40.50.880">
    <property type="match status" value="1"/>
</dbReference>
<sequence length="427" mass="44559">MPASAIRPIRCASTNRAAWSGSSSHSTTDGAPARTAGAFDPGFTAAGDAGGSSIAETAMKTLLTAALAFACILPFPEAQAADTVLIVLSGEGRDAGKTRPGYEMDELAQAWAVFADNGLTVEIASPRGGAVEADRYDPADPFNARLLADAAKSARLADTRPIDALQAEDYVGVFVVGGKGAMFDLPRAPALARLIGRIAAQGGIVAAVCHGPAALTAVRDANGRPLAAGRAMTGFTNEEEALFGKRWSREYPFLLEDALRGQEARWSEARPMLPHVVVDGRLITGQNPYSTLGAAEAVVRATGRVPVARTPSRDERSLARVEQVLRGETDDAAAALAADLDGHHAALIGMLGYYHLQAASDETAVGDAVAVMLLAAPHFPEPRLQVAIADGEARLGRGDAARARLRDVLAADPQMDEAKRLLARIDG</sequence>
<evidence type="ECO:0000259" key="4">
    <source>
        <dbReference type="Pfam" id="PF01965"/>
    </source>
</evidence>
<dbReference type="InterPro" id="IPR050325">
    <property type="entry name" value="Prot/Nucl_acid_deglycase"/>
</dbReference>
<evidence type="ECO:0000313" key="5">
    <source>
        <dbReference type="EMBL" id="PZQ18397.1"/>
    </source>
</evidence>
<dbReference type="CDD" id="cd03141">
    <property type="entry name" value="GATase1_Hsp31_like"/>
    <property type="match status" value="1"/>
</dbReference>
<dbReference type="PANTHER" id="PTHR48094:SF11">
    <property type="entry name" value="GLUTATHIONE-INDEPENDENT GLYOXALASE HSP31-RELATED"/>
    <property type="match status" value="1"/>
</dbReference>
<protein>
    <submittedName>
        <fullName evidence="5">Thiamine biosynthesis protein ThiJ</fullName>
    </submittedName>
</protein>
<dbReference type="GO" id="GO:0019243">
    <property type="term" value="P:methylglyoxal catabolic process to D-lactate via S-lactoyl-glutathione"/>
    <property type="evidence" value="ECO:0007669"/>
    <property type="project" value="TreeGrafter"/>
</dbReference>
<dbReference type="InterPro" id="IPR029062">
    <property type="entry name" value="Class_I_gatase-like"/>
</dbReference>
<dbReference type="Pfam" id="PF01965">
    <property type="entry name" value="DJ-1_PfpI"/>
    <property type="match status" value="1"/>
</dbReference>
<dbReference type="EMBL" id="QFPO01000003">
    <property type="protein sequence ID" value="PZQ18397.1"/>
    <property type="molecule type" value="Genomic_DNA"/>
</dbReference>
<accession>A0A2W5MER3</accession>
<evidence type="ECO:0000256" key="2">
    <source>
        <dbReference type="ARBA" id="ARBA00023239"/>
    </source>
</evidence>
<gene>
    <name evidence="5" type="ORF">DI564_03580</name>
</gene>
<evidence type="ECO:0000256" key="1">
    <source>
        <dbReference type="ARBA" id="ARBA00023016"/>
    </source>
</evidence>
<comment type="similarity">
    <text evidence="3">Belongs to the peptidase C56 family. HSP31-like subfamily.</text>
</comment>
<dbReference type="GO" id="GO:0019172">
    <property type="term" value="F:glyoxalase III activity"/>
    <property type="evidence" value="ECO:0007669"/>
    <property type="project" value="TreeGrafter"/>
</dbReference>
<proteinExistence type="inferred from homology"/>
<dbReference type="PANTHER" id="PTHR48094">
    <property type="entry name" value="PROTEIN/NUCLEIC ACID DEGLYCASE DJ-1-RELATED"/>
    <property type="match status" value="1"/>
</dbReference>
<dbReference type="Proteomes" id="UP000249046">
    <property type="component" value="Unassembled WGS sequence"/>
</dbReference>
<keyword evidence="2" id="KW-0456">Lyase</keyword>
<evidence type="ECO:0000313" key="6">
    <source>
        <dbReference type="Proteomes" id="UP000249046"/>
    </source>
</evidence>
<name>A0A2W5MER3_9GAMM</name>
<dbReference type="AlphaFoldDB" id="A0A2W5MER3"/>